<gene>
    <name evidence="5" type="ORF">CY34DRAFT_111051</name>
</gene>
<reference evidence="6" key="2">
    <citation type="submission" date="2015-01" db="EMBL/GenBank/DDBJ databases">
        <title>Evolutionary Origins and Diversification of the Mycorrhizal Mutualists.</title>
        <authorList>
            <consortium name="DOE Joint Genome Institute"/>
            <consortium name="Mycorrhizal Genomics Consortium"/>
            <person name="Kohler A."/>
            <person name="Kuo A."/>
            <person name="Nagy L.G."/>
            <person name="Floudas D."/>
            <person name="Copeland A."/>
            <person name="Barry K.W."/>
            <person name="Cichocki N."/>
            <person name="Veneault-Fourrey C."/>
            <person name="LaButti K."/>
            <person name="Lindquist E.A."/>
            <person name="Lipzen A."/>
            <person name="Lundell T."/>
            <person name="Morin E."/>
            <person name="Murat C."/>
            <person name="Riley R."/>
            <person name="Ohm R."/>
            <person name="Sun H."/>
            <person name="Tunlid A."/>
            <person name="Henrissat B."/>
            <person name="Grigoriev I.V."/>
            <person name="Hibbett D.S."/>
            <person name="Martin F."/>
        </authorList>
    </citation>
    <scope>NUCLEOTIDE SEQUENCE [LARGE SCALE GENOMIC DNA]</scope>
    <source>
        <strain evidence="6">UH-Slu-Lm8-n1</strain>
    </source>
</reference>
<evidence type="ECO:0000313" key="6">
    <source>
        <dbReference type="Proteomes" id="UP000054485"/>
    </source>
</evidence>
<feature type="region of interest" description="Disordered" evidence="2">
    <location>
        <begin position="126"/>
        <end position="154"/>
    </location>
</feature>
<feature type="domain" description="C2H2-type" evidence="4">
    <location>
        <begin position="164"/>
        <end position="192"/>
    </location>
</feature>
<evidence type="ECO:0000256" key="2">
    <source>
        <dbReference type="SAM" id="MobiDB-lite"/>
    </source>
</evidence>
<feature type="compositionally biased region" description="Pro residues" evidence="2">
    <location>
        <begin position="317"/>
        <end position="328"/>
    </location>
</feature>
<feature type="non-terminal residue" evidence="5">
    <location>
        <position position="1"/>
    </location>
</feature>
<evidence type="ECO:0000313" key="5">
    <source>
        <dbReference type="EMBL" id="KIK32218.1"/>
    </source>
</evidence>
<name>A0A0D0AJT7_9AGAM</name>
<dbReference type="Proteomes" id="UP000054485">
    <property type="component" value="Unassembled WGS sequence"/>
</dbReference>
<dbReference type="HOGENOM" id="CLU_703155_0_0_1"/>
<dbReference type="GO" id="GO:0008270">
    <property type="term" value="F:zinc ion binding"/>
    <property type="evidence" value="ECO:0007669"/>
    <property type="project" value="UniProtKB-KW"/>
</dbReference>
<dbReference type="InterPro" id="IPR013087">
    <property type="entry name" value="Znf_C2H2_type"/>
</dbReference>
<dbReference type="InParanoid" id="A0A0D0AJT7"/>
<dbReference type="STRING" id="930992.A0A0D0AJT7"/>
<organism evidence="5 6">
    <name type="scientific">Suillus luteus UH-Slu-Lm8-n1</name>
    <dbReference type="NCBI Taxonomy" id="930992"/>
    <lineage>
        <taxon>Eukaryota</taxon>
        <taxon>Fungi</taxon>
        <taxon>Dikarya</taxon>
        <taxon>Basidiomycota</taxon>
        <taxon>Agaricomycotina</taxon>
        <taxon>Agaricomycetes</taxon>
        <taxon>Agaricomycetidae</taxon>
        <taxon>Boletales</taxon>
        <taxon>Suillineae</taxon>
        <taxon>Suillaceae</taxon>
        <taxon>Suillus</taxon>
    </lineage>
</organism>
<keyword evidence="3" id="KW-0472">Membrane</keyword>
<dbReference type="PROSITE" id="PS50157">
    <property type="entry name" value="ZINC_FINGER_C2H2_2"/>
    <property type="match status" value="1"/>
</dbReference>
<keyword evidence="1" id="KW-0479">Metal-binding</keyword>
<keyword evidence="3" id="KW-1133">Transmembrane helix</keyword>
<proteinExistence type="predicted"/>
<reference evidence="5 6" key="1">
    <citation type="submission" date="2014-04" db="EMBL/GenBank/DDBJ databases">
        <authorList>
            <consortium name="DOE Joint Genome Institute"/>
            <person name="Kuo A."/>
            <person name="Ruytinx J."/>
            <person name="Rineau F."/>
            <person name="Colpaert J."/>
            <person name="Kohler A."/>
            <person name="Nagy L.G."/>
            <person name="Floudas D."/>
            <person name="Copeland A."/>
            <person name="Barry K.W."/>
            <person name="Cichocki N."/>
            <person name="Veneault-Fourrey C."/>
            <person name="LaButti K."/>
            <person name="Lindquist E.A."/>
            <person name="Lipzen A."/>
            <person name="Lundell T."/>
            <person name="Morin E."/>
            <person name="Murat C."/>
            <person name="Sun H."/>
            <person name="Tunlid A."/>
            <person name="Henrissat B."/>
            <person name="Grigoriev I.V."/>
            <person name="Hibbett D.S."/>
            <person name="Martin F."/>
            <person name="Nordberg H.P."/>
            <person name="Cantor M.N."/>
            <person name="Hua S.X."/>
        </authorList>
    </citation>
    <scope>NUCLEOTIDE SEQUENCE [LARGE SCALE GENOMIC DNA]</scope>
    <source>
        <strain evidence="5 6">UH-Slu-Lm8-n1</strain>
    </source>
</reference>
<feature type="transmembrane region" description="Helical" evidence="3">
    <location>
        <begin position="37"/>
        <end position="59"/>
    </location>
</feature>
<dbReference type="AlphaFoldDB" id="A0A0D0AJT7"/>
<evidence type="ECO:0000256" key="1">
    <source>
        <dbReference type="PROSITE-ProRule" id="PRU00042"/>
    </source>
</evidence>
<dbReference type="EMBL" id="KN836336">
    <property type="protein sequence ID" value="KIK32218.1"/>
    <property type="molecule type" value="Genomic_DNA"/>
</dbReference>
<dbReference type="OrthoDB" id="2648637at2759"/>
<evidence type="ECO:0000259" key="4">
    <source>
        <dbReference type="PROSITE" id="PS50157"/>
    </source>
</evidence>
<keyword evidence="1" id="KW-0863">Zinc-finger</keyword>
<keyword evidence="1" id="KW-0862">Zinc</keyword>
<evidence type="ECO:0000256" key="3">
    <source>
        <dbReference type="SAM" id="Phobius"/>
    </source>
</evidence>
<sequence length="393" mass="44048">MYLTHRVSPASSNSSTIAFLSLARAANFARWDSRRTLSVATLAWVSTGVVLVTQLWHYFHYTFRSLQVGGLASRRAHFREYSNVTSCSVVLANELTRNVTRFEANYYSHRCNQQLRWMALTRRGGDSTPQLSHVHNPHPPAHPKTDGSLPASESPSMDLTGYSTVCQCTCGRSFAQLNAYANHQRTCKKRKKHLSNALSKAKELWSTKKRLCREEDKCDKLLAGSTLSLPTIAHSAETWTSQAGESGAHPQLDHGFVGSEFTSDQAIVNGEGIETEGDEWCSPSESLHVADDPRSLAERRPRRINRRLPARFRDILPQPPPITEPALPPTADLSPTSETSAPLSRTLRFFRTLPSIFGLSRRYYSDRLPTHDPEELTTLENLTLTHSESDQDF</sequence>
<accession>A0A0D0AJT7</accession>
<keyword evidence="6" id="KW-1185">Reference proteome</keyword>
<feature type="region of interest" description="Disordered" evidence="2">
    <location>
        <begin position="314"/>
        <end position="341"/>
    </location>
</feature>
<protein>
    <recommendedName>
        <fullName evidence="4">C2H2-type domain-containing protein</fullName>
    </recommendedName>
</protein>
<keyword evidence="3" id="KW-0812">Transmembrane</keyword>